<comment type="subunit">
    <text evidence="10">Monomer. Associates with 30S ribosomal subunit, binds 16S rRNA.</text>
</comment>
<dbReference type="GO" id="GO:0019843">
    <property type="term" value="F:rRNA binding"/>
    <property type="evidence" value="ECO:0007669"/>
    <property type="project" value="UniProtKB-KW"/>
</dbReference>
<reference evidence="13 14" key="1">
    <citation type="submission" date="2011-08" db="EMBL/GenBank/DDBJ databases">
        <authorList>
            <person name="Weinstock G."/>
            <person name="Sodergren E."/>
            <person name="Clifton S."/>
            <person name="Fulton L."/>
            <person name="Fulton B."/>
            <person name="Courtney L."/>
            <person name="Fronick C."/>
            <person name="Harrison M."/>
            <person name="Strong C."/>
            <person name="Farmer C."/>
            <person name="Delahaunty K."/>
            <person name="Markovic C."/>
            <person name="Hall O."/>
            <person name="Minx P."/>
            <person name="Tomlinson C."/>
            <person name="Mitreva M."/>
            <person name="Hou S."/>
            <person name="Chen J."/>
            <person name="Wollam A."/>
            <person name="Pepin K.H."/>
            <person name="Johnson M."/>
            <person name="Bhonagiri V."/>
            <person name="Zhang X."/>
            <person name="Suruliraj S."/>
            <person name="Warren W."/>
            <person name="Chinwalla A."/>
            <person name="Mardis E.R."/>
            <person name="Wilson R.K."/>
        </authorList>
    </citation>
    <scope>NUCLEOTIDE SEQUENCE [LARGE SCALE GENOMIC DNA]</scope>
    <source>
        <strain evidence="13 14">DP7</strain>
    </source>
</reference>
<dbReference type="GO" id="GO:0005737">
    <property type="term" value="C:cytoplasm"/>
    <property type="evidence" value="ECO:0007669"/>
    <property type="project" value="UniProtKB-SubCell"/>
</dbReference>
<evidence type="ECO:0000256" key="8">
    <source>
        <dbReference type="ARBA" id="ARBA00022884"/>
    </source>
</evidence>
<keyword evidence="5 10" id="KW-0547">Nucleotide-binding</keyword>
<evidence type="ECO:0000256" key="5">
    <source>
        <dbReference type="ARBA" id="ARBA00022741"/>
    </source>
</evidence>
<comment type="subcellular location">
    <subcellularLocation>
        <location evidence="10">Cytoplasm</location>
    </subcellularLocation>
</comment>
<gene>
    <name evidence="10" type="primary">rsgA</name>
    <name evidence="13" type="ORF">HMPREF0322_02429</name>
</gene>
<dbReference type="PROSITE" id="PS51721">
    <property type="entry name" value="G_CP"/>
    <property type="match status" value="1"/>
</dbReference>
<keyword evidence="6 10" id="KW-0378">Hydrolase</keyword>
<evidence type="ECO:0000256" key="1">
    <source>
        <dbReference type="ARBA" id="ARBA00022490"/>
    </source>
</evidence>
<dbReference type="InterPro" id="IPR004881">
    <property type="entry name" value="Ribosome_biogen_GTPase_RsgA"/>
</dbReference>
<feature type="domain" description="CP-type G" evidence="12">
    <location>
        <begin position="122"/>
        <end position="280"/>
    </location>
</feature>
<evidence type="ECO:0000259" key="11">
    <source>
        <dbReference type="PROSITE" id="PS50936"/>
    </source>
</evidence>
<dbReference type="Pfam" id="PF03193">
    <property type="entry name" value="RsgA_GTPase"/>
    <property type="match status" value="1"/>
</dbReference>
<dbReference type="PANTHER" id="PTHR32120:SF10">
    <property type="entry name" value="SMALL RIBOSOMAL SUBUNIT BIOGENESIS GTPASE RSGA"/>
    <property type="match status" value="1"/>
</dbReference>
<name>G9XN88_DESHA</name>
<evidence type="ECO:0000256" key="3">
    <source>
        <dbReference type="ARBA" id="ARBA00022723"/>
    </source>
</evidence>
<dbReference type="InterPro" id="IPR030378">
    <property type="entry name" value="G_CP_dom"/>
</dbReference>
<keyword evidence="4 10" id="KW-0699">rRNA-binding</keyword>
<feature type="binding site" evidence="10">
    <location>
        <position position="303"/>
    </location>
    <ligand>
        <name>Zn(2+)</name>
        <dbReference type="ChEBI" id="CHEBI:29105"/>
    </ligand>
</feature>
<keyword evidence="8 10" id="KW-0694">RNA-binding</keyword>
<dbReference type="GO" id="GO:0005525">
    <property type="term" value="F:GTP binding"/>
    <property type="evidence" value="ECO:0007669"/>
    <property type="project" value="UniProtKB-UniRule"/>
</dbReference>
<dbReference type="AlphaFoldDB" id="G9XN88"/>
<sequence>MTISEVKEDSHLNCQYELKELGWNDAWQEFFQPYLKSGFHPGRVAAEYRDRFKVWTEFGEVWAVVSGKMRYTALERSDFPAVGDWVVLEGRVESIKDHEDQDVIIQSILPRKSKFSRKAAGKTSAEQIVATNIDTVFLVNALNFDFNVRRIERYLTLAWESGANPVLVLSKTDLCDDVQEKVSQVQDAAPGVDILPISCATGDGVSAIAPYIRQGQTIALLGSSGAGKSTLVNYLLGQNVQLTYEVREKDSRGRHTTTSRELFLLPQGGVLIDTPGMREIQLFGSGEGLSEAFEDIAAYAGNCRFSDCQHESEPGCAVQKAIAEGMLSEERYESFKKLQREARYISRKTNLHEQLEEKKKWKKITQQIKEHYQTKR</sequence>
<feature type="binding site" evidence="10">
    <location>
        <position position="316"/>
    </location>
    <ligand>
        <name>Zn(2+)</name>
        <dbReference type="ChEBI" id="CHEBI:29105"/>
    </ligand>
</feature>
<feature type="binding site" evidence="10">
    <location>
        <position position="308"/>
    </location>
    <ligand>
        <name>Zn(2+)</name>
        <dbReference type="ChEBI" id="CHEBI:29105"/>
    </ligand>
</feature>
<comment type="function">
    <text evidence="10">One of several proteins that assist in the late maturation steps of the functional core of the 30S ribosomal subunit. Helps release RbfA from mature subunits. May play a role in the assembly of ribosomal proteins into the subunit. Circularly permuted GTPase that catalyzes slow GTP hydrolysis, GTPase activity is stimulated by the 30S ribosomal subunit.</text>
</comment>
<keyword evidence="1 10" id="KW-0963">Cytoplasm</keyword>
<dbReference type="GO" id="GO:0046872">
    <property type="term" value="F:metal ion binding"/>
    <property type="evidence" value="ECO:0007669"/>
    <property type="project" value="UniProtKB-KW"/>
</dbReference>
<dbReference type="CDD" id="cd01854">
    <property type="entry name" value="YjeQ_EngC"/>
    <property type="match status" value="1"/>
</dbReference>
<evidence type="ECO:0000256" key="10">
    <source>
        <dbReference type="HAMAP-Rule" id="MF_01820"/>
    </source>
</evidence>
<dbReference type="SUPFAM" id="SSF52540">
    <property type="entry name" value="P-loop containing nucleoside triphosphate hydrolases"/>
    <property type="match status" value="1"/>
</dbReference>
<feature type="domain" description="EngC GTPase" evidence="11">
    <location>
        <begin position="131"/>
        <end position="278"/>
    </location>
</feature>
<keyword evidence="7 10" id="KW-0862">Zinc</keyword>
<dbReference type="PANTHER" id="PTHR32120">
    <property type="entry name" value="SMALL RIBOSOMAL SUBUNIT BIOGENESIS GTPASE RSGA"/>
    <property type="match status" value="1"/>
</dbReference>
<keyword evidence="9 10" id="KW-0342">GTP-binding</keyword>
<dbReference type="HAMAP" id="MF_01820">
    <property type="entry name" value="GTPase_RsgA"/>
    <property type="match status" value="1"/>
</dbReference>
<evidence type="ECO:0000259" key="12">
    <source>
        <dbReference type="PROSITE" id="PS51721"/>
    </source>
</evidence>
<feature type="binding site" evidence="10">
    <location>
        <begin position="222"/>
        <end position="230"/>
    </location>
    <ligand>
        <name>GTP</name>
        <dbReference type="ChEBI" id="CHEBI:37565"/>
    </ligand>
</feature>
<comment type="similarity">
    <text evidence="10">Belongs to the TRAFAC class YlqF/YawG GTPase family. RsgA subfamily.</text>
</comment>
<evidence type="ECO:0000256" key="2">
    <source>
        <dbReference type="ARBA" id="ARBA00022517"/>
    </source>
</evidence>
<evidence type="ECO:0000256" key="4">
    <source>
        <dbReference type="ARBA" id="ARBA00022730"/>
    </source>
</evidence>
<evidence type="ECO:0000256" key="7">
    <source>
        <dbReference type="ARBA" id="ARBA00022833"/>
    </source>
</evidence>
<evidence type="ECO:0000256" key="6">
    <source>
        <dbReference type="ARBA" id="ARBA00022801"/>
    </source>
</evidence>
<feature type="binding site" evidence="10">
    <location>
        <position position="310"/>
    </location>
    <ligand>
        <name>Zn(2+)</name>
        <dbReference type="ChEBI" id="CHEBI:29105"/>
    </ligand>
</feature>
<evidence type="ECO:0000313" key="13">
    <source>
        <dbReference type="EMBL" id="EHL06898.1"/>
    </source>
</evidence>
<dbReference type="EMBL" id="AFZX01000059">
    <property type="protein sequence ID" value="EHL06898.1"/>
    <property type="molecule type" value="Genomic_DNA"/>
</dbReference>
<comment type="cofactor">
    <cofactor evidence="10">
        <name>Zn(2+)</name>
        <dbReference type="ChEBI" id="CHEBI:29105"/>
    </cofactor>
    <text evidence="10">Binds 1 zinc ion per subunit.</text>
</comment>
<feature type="binding site" evidence="10">
    <location>
        <begin position="170"/>
        <end position="173"/>
    </location>
    <ligand>
        <name>GTP</name>
        <dbReference type="ChEBI" id="CHEBI:37565"/>
    </ligand>
</feature>
<dbReference type="PROSITE" id="PS50936">
    <property type="entry name" value="ENGC_GTPASE"/>
    <property type="match status" value="1"/>
</dbReference>
<dbReference type="HOGENOM" id="CLU_033617_0_1_9"/>
<comment type="caution">
    <text evidence="13">The sequence shown here is derived from an EMBL/GenBank/DDBJ whole genome shotgun (WGS) entry which is preliminary data.</text>
</comment>
<dbReference type="NCBIfam" id="TIGR00157">
    <property type="entry name" value="ribosome small subunit-dependent GTPase A"/>
    <property type="match status" value="1"/>
</dbReference>
<organism evidence="13 14">
    <name type="scientific">Desulfitobacterium hafniense DP7</name>
    <dbReference type="NCBI Taxonomy" id="537010"/>
    <lineage>
        <taxon>Bacteria</taxon>
        <taxon>Bacillati</taxon>
        <taxon>Bacillota</taxon>
        <taxon>Clostridia</taxon>
        <taxon>Eubacteriales</taxon>
        <taxon>Desulfitobacteriaceae</taxon>
        <taxon>Desulfitobacterium</taxon>
    </lineage>
</organism>
<protein>
    <recommendedName>
        <fullName evidence="10">Small ribosomal subunit biogenesis GTPase RsgA</fullName>
        <ecNumber evidence="10">3.6.1.-</ecNumber>
    </recommendedName>
</protein>
<evidence type="ECO:0000256" key="9">
    <source>
        <dbReference type="ARBA" id="ARBA00023134"/>
    </source>
</evidence>
<dbReference type="Gene3D" id="1.10.40.50">
    <property type="entry name" value="Probable gtpase engc, domain 3"/>
    <property type="match status" value="1"/>
</dbReference>
<dbReference type="EC" id="3.6.1.-" evidence="10"/>
<dbReference type="InterPro" id="IPR010914">
    <property type="entry name" value="RsgA_GTPase_dom"/>
</dbReference>
<dbReference type="Proteomes" id="UP000004416">
    <property type="component" value="Unassembled WGS sequence"/>
</dbReference>
<keyword evidence="3 10" id="KW-0479">Metal-binding</keyword>
<dbReference type="Gene3D" id="3.40.50.300">
    <property type="entry name" value="P-loop containing nucleotide triphosphate hydrolases"/>
    <property type="match status" value="1"/>
</dbReference>
<proteinExistence type="inferred from homology"/>
<dbReference type="InterPro" id="IPR027417">
    <property type="entry name" value="P-loop_NTPase"/>
</dbReference>
<evidence type="ECO:0000313" key="14">
    <source>
        <dbReference type="Proteomes" id="UP000004416"/>
    </source>
</evidence>
<dbReference type="GO" id="GO:0042274">
    <property type="term" value="P:ribosomal small subunit biogenesis"/>
    <property type="evidence" value="ECO:0007669"/>
    <property type="project" value="UniProtKB-UniRule"/>
</dbReference>
<keyword evidence="2 10" id="KW-0690">Ribosome biogenesis</keyword>
<dbReference type="GO" id="GO:0003924">
    <property type="term" value="F:GTPase activity"/>
    <property type="evidence" value="ECO:0007669"/>
    <property type="project" value="UniProtKB-UniRule"/>
</dbReference>
<accession>G9XN88</accession>
<dbReference type="PATRIC" id="fig|537010.4.peg.2281"/>